<feature type="binding site" evidence="3">
    <location>
        <position position="198"/>
    </location>
    <ligand>
        <name>a divalent metal cation</name>
        <dbReference type="ChEBI" id="CHEBI:60240"/>
        <label>2</label>
    </ligand>
</feature>
<organism evidence="5 6">
    <name type="scientific">Gordonia humi</name>
    <dbReference type="NCBI Taxonomy" id="686429"/>
    <lineage>
        <taxon>Bacteria</taxon>
        <taxon>Bacillati</taxon>
        <taxon>Actinomycetota</taxon>
        <taxon>Actinomycetes</taxon>
        <taxon>Mycobacteriales</taxon>
        <taxon>Gordoniaceae</taxon>
        <taxon>Gordonia</taxon>
    </lineage>
</organism>
<dbReference type="GO" id="GO:0008270">
    <property type="term" value="F:zinc ion binding"/>
    <property type="evidence" value="ECO:0007669"/>
    <property type="project" value="InterPro"/>
</dbReference>
<dbReference type="RefSeq" id="WP_183373403.1">
    <property type="nucleotide sequence ID" value="NZ_BAABHL010000151.1"/>
</dbReference>
<evidence type="ECO:0000313" key="6">
    <source>
        <dbReference type="Proteomes" id="UP000551501"/>
    </source>
</evidence>
<dbReference type="InterPro" id="IPR032466">
    <property type="entry name" value="Metal_Hydrolase"/>
</dbReference>
<feature type="binding site" evidence="3">
    <location>
        <position position="166"/>
    </location>
    <ligand>
        <name>a divalent metal cation</name>
        <dbReference type="ChEBI" id="CHEBI:60240"/>
        <label>2</label>
    </ligand>
</feature>
<feature type="binding site" evidence="3">
    <location>
        <position position="166"/>
    </location>
    <ligand>
        <name>a divalent metal cation</name>
        <dbReference type="ChEBI" id="CHEBI:60240"/>
        <label>1</label>
    </ligand>
</feature>
<dbReference type="GO" id="GO:0016787">
    <property type="term" value="F:hydrolase activity"/>
    <property type="evidence" value="ECO:0007669"/>
    <property type="project" value="UniProtKB-KW"/>
</dbReference>
<evidence type="ECO:0000256" key="3">
    <source>
        <dbReference type="PIRSR" id="PIRSR601559-52"/>
    </source>
</evidence>
<dbReference type="SUPFAM" id="SSF51556">
    <property type="entry name" value="Metallo-dependent hydrolases"/>
    <property type="match status" value="1"/>
</dbReference>
<keyword evidence="6" id="KW-1185">Reference proteome</keyword>
<evidence type="ECO:0000256" key="1">
    <source>
        <dbReference type="ARBA" id="ARBA00022723"/>
    </source>
</evidence>
<dbReference type="InterPro" id="IPR001559">
    <property type="entry name" value="Phosphotriesterase"/>
</dbReference>
<comment type="caution">
    <text evidence="4">Lacks conserved residue(s) required for the propagation of feature annotation.</text>
</comment>
<gene>
    <name evidence="5" type="ORF">BKA16_004811</name>
</gene>
<dbReference type="Proteomes" id="UP000551501">
    <property type="component" value="Unassembled WGS sequence"/>
</dbReference>
<keyword evidence="1 3" id="KW-0479">Metal-binding</keyword>
<evidence type="ECO:0000256" key="2">
    <source>
        <dbReference type="ARBA" id="ARBA00022801"/>
    </source>
</evidence>
<comment type="cofactor">
    <cofactor evidence="3">
        <name>a divalent metal cation</name>
        <dbReference type="ChEBI" id="CHEBI:60240"/>
    </cofactor>
    <text evidence="3">Binds 2 divalent metal cations per subunit.</text>
</comment>
<comment type="caution">
    <text evidence="5">The sequence shown here is derived from an EMBL/GenBank/DDBJ whole genome shotgun (WGS) entry which is preliminary data.</text>
</comment>
<feature type="binding site" evidence="3">
    <location>
        <position position="297"/>
    </location>
    <ligand>
        <name>a divalent metal cation</name>
        <dbReference type="ChEBI" id="CHEBI:60240"/>
        <label>1</label>
    </ligand>
</feature>
<feature type="binding site" evidence="3">
    <location>
        <position position="230"/>
    </location>
    <ligand>
        <name>a divalent metal cation</name>
        <dbReference type="ChEBI" id="CHEBI:60240"/>
        <label>2</label>
    </ligand>
</feature>
<dbReference type="PANTHER" id="PTHR10819">
    <property type="entry name" value="PHOSPHOTRIESTERASE-RELATED"/>
    <property type="match status" value="1"/>
</dbReference>
<dbReference type="PANTHER" id="PTHR10819:SF3">
    <property type="entry name" value="PHOSPHOTRIESTERASE-RELATED PROTEIN"/>
    <property type="match status" value="1"/>
</dbReference>
<evidence type="ECO:0000256" key="4">
    <source>
        <dbReference type="PROSITE-ProRule" id="PRU00679"/>
    </source>
</evidence>
<proteinExistence type="inferred from homology"/>
<dbReference type="Pfam" id="PF02126">
    <property type="entry name" value="PTE"/>
    <property type="match status" value="1"/>
</dbReference>
<protein>
    <submittedName>
        <fullName evidence="5">Phosphotriesterase-related protein</fullName>
    </submittedName>
</protein>
<feature type="binding site" evidence="3">
    <location>
        <position position="25"/>
    </location>
    <ligand>
        <name>a divalent metal cation</name>
        <dbReference type="ChEBI" id="CHEBI:60240"/>
        <label>1</label>
    </ligand>
</feature>
<dbReference type="PROSITE" id="PS51347">
    <property type="entry name" value="PHOSPHOTRIESTERASE_2"/>
    <property type="match status" value="1"/>
</dbReference>
<reference evidence="5 6" key="1">
    <citation type="submission" date="2020-08" db="EMBL/GenBank/DDBJ databases">
        <title>Sequencing the genomes of 1000 actinobacteria strains.</title>
        <authorList>
            <person name="Klenk H.-P."/>
        </authorList>
    </citation>
    <scope>NUCLEOTIDE SEQUENCE [LARGE SCALE GENOMIC DNA]</scope>
    <source>
        <strain evidence="5 6">DSM 45298</strain>
    </source>
</reference>
<accession>A0A840F8H0</accession>
<dbReference type="EMBL" id="JACIFP010000003">
    <property type="protein sequence ID" value="MBB4138186.1"/>
    <property type="molecule type" value="Genomic_DNA"/>
</dbReference>
<sequence>MTSKVRTVLGDMDPSSMTGTLPHEHIFGDCDMYWYPGEDPRANPDRQATPTVDNLWHWMENPVANRGNLHLSDEQDAIHELSVLPDLGVNTVVNLSPIDMGRNVTGLQAASRATNVNIVAGSSYYVAASLSDEVKSQAQDAITERIVDDITVGMDGTDVRAGIVGEVGLSWPLEPEEERVLAASVAAHLETGAALTIHNPYYVPGIDALRDIAGRIEKLGADMTRVVMGHCDGFARDPQFLDVVPDLGCLVELDMFAYPSGYEPEADFTYPSDETRVNAILGMVEAGLAHRLLISHDVMFKTTLQKFGGHGYGYIHRMILPWLSRKGVSDDAIEQITVRNARELLPLRPARATN</sequence>
<feature type="binding site" evidence="3">
    <location>
        <position position="23"/>
    </location>
    <ligand>
        <name>a divalent metal cation</name>
        <dbReference type="ChEBI" id="CHEBI:60240"/>
        <label>1</label>
    </ligand>
</feature>
<comment type="similarity">
    <text evidence="4">Belongs to the metallo-dependent hydrolases superfamily. Phosphotriesterase family.</text>
</comment>
<dbReference type="AlphaFoldDB" id="A0A840F8H0"/>
<keyword evidence="2" id="KW-0378">Hydrolase</keyword>
<dbReference type="Gene3D" id="3.20.20.140">
    <property type="entry name" value="Metal-dependent hydrolases"/>
    <property type="match status" value="1"/>
</dbReference>
<evidence type="ECO:0000313" key="5">
    <source>
        <dbReference type="EMBL" id="MBB4138186.1"/>
    </source>
</evidence>
<name>A0A840F8H0_9ACTN</name>